<dbReference type="GO" id="GO:0016042">
    <property type="term" value="P:lipid catabolic process"/>
    <property type="evidence" value="ECO:0007669"/>
    <property type="project" value="UniProtKB-KW"/>
</dbReference>
<keyword evidence="3" id="KW-0442">Lipid degradation</keyword>
<dbReference type="SUPFAM" id="SSF52266">
    <property type="entry name" value="SGNH hydrolase"/>
    <property type="match status" value="1"/>
</dbReference>
<dbReference type="PANTHER" id="PTHR14209">
    <property type="entry name" value="ISOAMYL ACETATE-HYDROLYZING ESTERASE 1"/>
    <property type="match status" value="1"/>
</dbReference>
<dbReference type="FunFam" id="3.40.50.1110:FF:000002">
    <property type="entry name" value="isoamyl acetate-hydrolyzing esterase 1 homolog"/>
    <property type="match status" value="1"/>
</dbReference>
<reference evidence="5" key="1">
    <citation type="submission" date="2013-01" db="EMBL/GenBank/DDBJ databases">
        <title>Draft Genome Sequence of a Mulberry Tree, Morus notabilis C.K. Schneid.</title>
        <authorList>
            <person name="He N."/>
            <person name="Zhao S."/>
        </authorList>
    </citation>
    <scope>NUCLEOTIDE SEQUENCE</scope>
</reference>
<dbReference type="PANTHER" id="PTHR14209:SF36">
    <property type="entry name" value="GDSL-LIKE LIPASE_ACYLHYDROLASE FAMILY PROTEIN, EXPRESSED"/>
    <property type="match status" value="1"/>
</dbReference>
<proteinExistence type="inferred from homology"/>
<dbReference type="Proteomes" id="UP000030645">
    <property type="component" value="Unassembled WGS sequence"/>
</dbReference>
<protein>
    <submittedName>
        <fullName evidence="4">GDSL esterase/lipase</fullName>
    </submittedName>
</protein>
<dbReference type="STRING" id="981085.W9QE22"/>
<dbReference type="EMBL" id="KE343444">
    <property type="protein sequence ID" value="EXB29623.1"/>
    <property type="molecule type" value="Genomic_DNA"/>
</dbReference>
<evidence type="ECO:0000256" key="3">
    <source>
        <dbReference type="ARBA" id="ARBA00022963"/>
    </source>
</evidence>
<dbReference type="AlphaFoldDB" id="W9QE22"/>
<organism evidence="4 5">
    <name type="scientific">Morus notabilis</name>
    <dbReference type="NCBI Taxonomy" id="981085"/>
    <lineage>
        <taxon>Eukaryota</taxon>
        <taxon>Viridiplantae</taxon>
        <taxon>Streptophyta</taxon>
        <taxon>Embryophyta</taxon>
        <taxon>Tracheophyta</taxon>
        <taxon>Spermatophyta</taxon>
        <taxon>Magnoliopsida</taxon>
        <taxon>eudicotyledons</taxon>
        <taxon>Gunneridae</taxon>
        <taxon>Pentapetalae</taxon>
        <taxon>rosids</taxon>
        <taxon>fabids</taxon>
        <taxon>Rosales</taxon>
        <taxon>Moraceae</taxon>
        <taxon>Moreae</taxon>
        <taxon>Morus</taxon>
    </lineage>
</organism>
<evidence type="ECO:0000256" key="2">
    <source>
        <dbReference type="ARBA" id="ARBA00022801"/>
    </source>
</evidence>
<dbReference type="GO" id="GO:0016788">
    <property type="term" value="F:hydrolase activity, acting on ester bonds"/>
    <property type="evidence" value="ECO:0007669"/>
    <property type="project" value="InterPro"/>
</dbReference>
<dbReference type="CDD" id="cd01838">
    <property type="entry name" value="Isoamyl_acetate_hydrolase_like"/>
    <property type="match status" value="1"/>
</dbReference>
<accession>W9QE22</accession>
<sequence length="318" mass="35634">MKPQIVLFGDSITEQSFRPGGWGAALADTYSRKADVLVRGYGGYNTRWALFLLHQLFPLDSPKPPAAVTIFFGANDAAVLGRTSERQHVPIEEYKENLRKIVLYLKKCSPTVLVVLITPPPVDEEGRNEYARSLYGEDARKLPERTNEVTGVYAKQCVELAKEMGLRSIDLWSKMQEREGWQKTFLSQASEDLKFSYRSRMLTHGTFPSHAKALMARKQAFKMLQALQACKVDKAASSVSKKRRKGGESRQAEAPAAVIGSLQINALPQVKNLRYPSPCRRLSGFSPHQAIEEPEVLVPIQMLTRAYHGPPRSSYVLV</sequence>
<evidence type="ECO:0000313" key="4">
    <source>
        <dbReference type="EMBL" id="EXB29623.1"/>
    </source>
</evidence>
<dbReference type="eggNOG" id="KOG3035">
    <property type="taxonomic scope" value="Eukaryota"/>
</dbReference>
<keyword evidence="2" id="KW-0378">Hydrolase</keyword>
<dbReference type="InterPro" id="IPR001087">
    <property type="entry name" value="GDSL"/>
</dbReference>
<dbReference type="Gene3D" id="3.40.50.1110">
    <property type="entry name" value="SGNH hydrolase"/>
    <property type="match status" value="1"/>
</dbReference>
<keyword evidence="3" id="KW-0443">Lipid metabolism</keyword>
<dbReference type="InterPro" id="IPR045136">
    <property type="entry name" value="Iah1-like"/>
</dbReference>
<evidence type="ECO:0000313" key="5">
    <source>
        <dbReference type="Proteomes" id="UP000030645"/>
    </source>
</evidence>
<gene>
    <name evidence="4" type="ORF">L484_003469</name>
</gene>
<dbReference type="Pfam" id="PF00657">
    <property type="entry name" value="Lipase_GDSL"/>
    <property type="match status" value="1"/>
</dbReference>
<name>W9QE22_9ROSA</name>
<keyword evidence="5" id="KW-1185">Reference proteome</keyword>
<evidence type="ECO:0000256" key="1">
    <source>
        <dbReference type="ARBA" id="ARBA00008668"/>
    </source>
</evidence>
<comment type="similarity">
    <text evidence="1">Belongs to the 'GDSL' lipolytic enzyme family.</text>
</comment>
<dbReference type="InterPro" id="IPR036514">
    <property type="entry name" value="SGNH_hydro_sf"/>
</dbReference>